<comment type="caution">
    <text evidence="5">The sequence shown here is derived from an EMBL/GenBank/DDBJ whole genome shotgun (WGS) entry which is preliminary data.</text>
</comment>
<dbReference type="PANTHER" id="PTHR39181">
    <property type="entry name" value="TYROSINE-PROTEIN PHOSPHATASE YWQE"/>
    <property type="match status" value="1"/>
</dbReference>
<organism evidence="5 6">
    <name type="scientific">Parapedobacter pyrenivorans</name>
    <dbReference type="NCBI Taxonomy" id="1305674"/>
    <lineage>
        <taxon>Bacteria</taxon>
        <taxon>Pseudomonadati</taxon>
        <taxon>Bacteroidota</taxon>
        <taxon>Sphingobacteriia</taxon>
        <taxon>Sphingobacteriales</taxon>
        <taxon>Sphingobacteriaceae</taxon>
        <taxon>Parapedobacter</taxon>
    </lineage>
</organism>
<evidence type="ECO:0000256" key="2">
    <source>
        <dbReference type="ARBA" id="ARBA00013064"/>
    </source>
</evidence>
<evidence type="ECO:0000256" key="1">
    <source>
        <dbReference type="ARBA" id="ARBA00005750"/>
    </source>
</evidence>
<dbReference type="GO" id="GO:0030145">
    <property type="term" value="F:manganese ion binding"/>
    <property type="evidence" value="ECO:0007669"/>
    <property type="project" value="InterPro"/>
</dbReference>
<dbReference type="SUPFAM" id="SSF89550">
    <property type="entry name" value="PHP domain-like"/>
    <property type="match status" value="1"/>
</dbReference>
<evidence type="ECO:0000313" key="5">
    <source>
        <dbReference type="EMBL" id="GGG83194.1"/>
    </source>
</evidence>
<dbReference type="EC" id="3.1.3.48" evidence="2"/>
<dbReference type="Proteomes" id="UP000660862">
    <property type="component" value="Unassembled WGS sequence"/>
</dbReference>
<sequence length="243" mass="27722">MFTFLNKAKNHTSLDWLGVDIHSHLLPGIDDGSPDVETSLTYVDRLEALGLRHFYATPHIYMELYPNTAATIQSALDRLRQQLPPGVQLEAAAEYMVDDTFETRFTDGKKLMTLPGNHVLIEMSYIAENARIERIIFELQVHGYKPVLAHPERYLFYHGHLGRYEQLKRLGCLFQMNILSPTGYYNPQVKKAAQYLLKRGMVDFVGTDLHHQKHLTAIEKFVLSGEAHGAFKKNPIKNSALIT</sequence>
<proteinExistence type="inferred from homology"/>
<dbReference type="AlphaFoldDB" id="A0A917HL53"/>
<evidence type="ECO:0000256" key="4">
    <source>
        <dbReference type="ARBA" id="ARBA00051722"/>
    </source>
</evidence>
<dbReference type="Gene3D" id="3.20.20.140">
    <property type="entry name" value="Metal-dependent hydrolases"/>
    <property type="match status" value="1"/>
</dbReference>
<gene>
    <name evidence="5" type="ORF">GCM10007415_15230</name>
</gene>
<reference evidence="5" key="2">
    <citation type="submission" date="2020-09" db="EMBL/GenBank/DDBJ databases">
        <authorList>
            <person name="Sun Q."/>
            <person name="Zhou Y."/>
        </authorList>
    </citation>
    <scope>NUCLEOTIDE SEQUENCE</scope>
    <source>
        <strain evidence="5">CGMCC 1.12195</strain>
    </source>
</reference>
<dbReference type="InterPro" id="IPR016667">
    <property type="entry name" value="Caps_polysacc_synth_CpsB/CapC"/>
</dbReference>
<accession>A0A917HL53</accession>
<evidence type="ECO:0000313" key="6">
    <source>
        <dbReference type="Proteomes" id="UP000660862"/>
    </source>
</evidence>
<protein>
    <recommendedName>
        <fullName evidence="2">protein-tyrosine-phosphatase</fullName>
        <ecNumber evidence="2">3.1.3.48</ecNumber>
    </recommendedName>
</protein>
<dbReference type="RefSeq" id="WP_188505293.1">
    <property type="nucleotide sequence ID" value="NZ_BMER01000001.1"/>
</dbReference>
<reference evidence="5" key="1">
    <citation type="journal article" date="2014" name="Int. J. Syst. Evol. Microbiol.">
        <title>Complete genome sequence of Corynebacterium casei LMG S-19264T (=DSM 44701T), isolated from a smear-ripened cheese.</title>
        <authorList>
            <consortium name="US DOE Joint Genome Institute (JGI-PGF)"/>
            <person name="Walter F."/>
            <person name="Albersmeier A."/>
            <person name="Kalinowski J."/>
            <person name="Ruckert C."/>
        </authorList>
    </citation>
    <scope>NUCLEOTIDE SEQUENCE</scope>
    <source>
        <strain evidence="5">CGMCC 1.12195</strain>
    </source>
</reference>
<keyword evidence="6" id="KW-1185">Reference proteome</keyword>
<comment type="catalytic activity">
    <reaction evidence="4">
        <text>O-phospho-L-tyrosyl-[protein] + H2O = L-tyrosyl-[protein] + phosphate</text>
        <dbReference type="Rhea" id="RHEA:10684"/>
        <dbReference type="Rhea" id="RHEA-COMP:10136"/>
        <dbReference type="Rhea" id="RHEA-COMP:20101"/>
        <dbReference type="ChEBI" id="CHEBI:15377"/>
        <dbReference type="ChEBI" id="CHEBI:43474"/>
        <dbReference type="ChEBI" id="CHEBI:46858"/>
        <dbReference type="ChEBI" id="CHEBI:61978"/>
        <dbReference type="EC" id="3.1.3.48"/>
    </reaction>
</comment>
<dbReference type="EMBL" id="BMER01000001">
    <property type="protein sequence ID" value="GGG83194.1"/>
    <property type="molecule type" value="Genomic_DNA"/>
</dbReference>
<dbReference type="GO" id="GO:0004725">
    <property type="term" value="F:protein tyrosine phosphatase activity"/>
    <property type="evidence" value="ECO:0007669"/>
    <property type="project" value="UniProtKB-EC"/>
</dbReference>
<comment type="similarity">
    <text evidence="1">Belongs to the metallo-dependent hydrolases superfamily. CpsB/CapC family.</text>
</comment>
<dbReference type="Pfam" id="PF19567">
    <property type="entry name" value="CpsB_CapC"/>
    <property type="match status" value="1"/>
</dbReference>
<name>A0A917HL53_9SPHI</name>
<dbReference type="PIRSF" id="PIRSF016557">
    <property type="entry name" value="Caps_synth_CpsB"/>
    <property type="match status" value="1"/>
</dbReference>
<dbReference type="PANTHER" id="PTHR39181:SF1">
    <property type="entry name" value="TYROSINE-PROTEIN PHOSPHATASE YWQE"/>
    <property type="match status" value="1"/>
</dbReference>
<evidence type="ECO:0000256" key="3">
    <source>
        <dbReference type="ARBA" id="ARBA00022801"/>
    </source>
</evidence>
<dbReference type="InterPro" id="IPR016195">
    <property type="entry name" value="Pol/histidinol_Pase-like"/>
</dbReference>
<keyword evidence="3" id="KW-0378">Hydrolase</keyword>